<feature type="transmembrane region" description="Helical" evidence="1">
    <location>
        <begin position="83"/>
        <end position="104"/>
    </location>
</feature>
<dbReference type="PIRSF" id="PIRSF018266">
    <property type="entry name" value="FecR"/>
    <property type="match status" value="1"/>
</dbReference>
<dbReference type="PANTHER" id="PTHR30273:SF2">
    <property type="entry name" value="PROTEIN FECR"/>
    <property type="match status" value="1"/>
</dbReference>
<dbReference type="Gene3D" id="3.55.50.30">
    <property type="match status" value="1"/>
</dbReference>
<evidence type="ECO:0000259" key="2">
    <source>
        <dbReference type="Pfam" id="PF04773"/>
    </source>
</evidence>
<gene>
    <name evidence="4" type="ORF">GCM10011613_31630</name>
</gene>
<name>A0ABQ3B982_9GAMM</name>
<feature type="domain" description="FecR protein" evidence="2">
    <location>
        <begin position="113"/>
        <end position="204"/>
    </location>
</feature>
<evidence type="ECO:0000313" key="5">
    <source>
        <dbReference type="Proteomes" id="UP000619761"/>
    </source>
</evidence>
<dbReference type="Pfam" id="PF04773">
    <property type="entry name" value="FecR"/>
    <property type="match status" value="1"/>
</dbReference>
<dbReference type="RefSeq" id="WP_189420362.1">
    <property type="nucleotide sequence ID" value="NZ_BMYZ01000003.1"/>
</dbReference>
<dbReference type="Proteomes" id="UP000619761">
    <property type="component" value="Unassembled WGS sequence"/>
</dbReference>
<keyword evidence="1" id="KW-0472">Membrane</keyword>
<feature type="domain" description="Protein FecR C-terminal" evidence="3">
    <location>
        <begin position="264"/>
        <end position="331"/>
    </location>
</feature>
<evidence type="ECO:0000259" key="3">
    <source>
        <dbReference type="Pfam" id="PF16344"/>
    </source>
</evidence>
<keyword evidence="5" id="KW-1185">Reference proteome</keyword>
<reference evidence="5" key="1">
    <citation type="journal article" date="2019" name="Int. J. Syst. Evol. Microbiol.">
        <title>The Global Catalogue of Microorganisms (GCM) 10K type strain sequencing project: providing services to taxonomists for standard genome sequencing and annotation.</title>
        <authorList>
            <consortium name="The Broad Institute Genomics Platform"/>
            <consortium name="The Broad Institute Genome Sequencing Center for Infectious Disease"/>
            <person name="Wu L."/>
            <person name="Ma J."/>
        </authorList>
    </citation>
    <scope>NUCLEOTIDE SEQUENCE [LARGE SCALE GENOMIC DNA]</scope>
    <source>
        <strain evidence="5">KCTC 32239</strain>
    </source>
</reference>
<evidence type="ECO:0000313" key="4">
    <source>
        <dbReference type="EMBL" id="GGY84378.1"/>
    </source>
</evidence>
<dbReference type="EMBL" id="BMYZ01000003">
    <property type="protein sequence ID" value="GGY84378.1"/>
    <property type="molecule type" value="Genomic_DNA"/>
</dbReference>
<dbReference type="InterPro" id="IPR012373">
    <property type="entry name" value="Ferrdict_sens_TM"/>
</dbReference>
<proteinExistence type="predicted"/>
<protein>
    <submittedName>
        <fullName evidence="4">Transcriptional regulator</fullName>
    </submittedName>
</protein>
<keyword evidence="1" id="KW-1133">Transmembrane helix</keyword>
<evidence type="ECO:0000256" key="1">
    <source>
        <dbReference type="SAM" id="Phobius"/>
    </source>
</evidence>
<organism evidence="4 5">
    <name type="scientific">Cellvibrio zantedeschiae</name>
    <dbReference type="NCBI Taxonomy" id="1237077"/>
    <lineage>
        <taxon>Bacteria</taxon>
        <taxon>Pseudomonadati</taxon>
        <taxon>Pseudomonadota</taxon>
        <taxon>Gammaproteobacteria</taxon>
        <taxon>Cellvibrionales</taxon>
        <taxon>Cellvibrionaceae</taxon>
        <taxon>Cellvibrio</taxon>
    </lineage>
</organism>
<dbReference type="InterPro" id="IPR032508">
    <property type="entry name" value="FecR_C"/>
</dbReference>
<dbReference type="Gene3D" id="2.60.120.1440">
    <property type="match status" value="1"/>
</dbReference>
<keyword evidence="1" id="KW-0812">Transmembrane</keyword>
<dbReference type="PANTHER" id="PTHR30273">
    <property type="entry name" value="PERIPLASMIC SIGNAL SENSOR AND SIGMA FACTOR ACTIVATOR FECR-RELATED"/>
    <property type="match status" value="1"/>
</dbReference>
<comment type="caution">
    <text evidence="4">The sequence shown here is derived from an EMBL/GenBank/DDBJ whole genome shotgun (WGS) entry which is preliminary data.</text>
</comment>
<accession>A0ABQ3B982</accession>
<sequence>MSNIVDFPNQEKRFDEASLWIARLDRKLTKSEEAELQHWLAQDAENGKVLMRLAQLWDKMDRLSLLSEIFQIQPRKKSYTMHYAVAASFLFACLGAFLLMPFAVEKATPELAYKTSVGEQRKILLDDGSTLILNTDSQVKVVYSPKQRLLLLSRGEIHVDVAHDTSRPLRVVANDKVVQAVGTAFDVRVLSSNKVKLWVTEGRVAIADNKHIENPVALEQEPLNNPNLFISKGEKAILSGVIQQVEKISDGEMTAQLSWQQGTIVFRGETLDEAVLEFNRYSDQTFVIHDSSLKQIRIAGVFKIGDTPSLLSTLHNNFDIQYEYDKANQILLTMDK</sequence>
<dbReference type="Pfam" id="PF16344">
    <property type="entry name" value="FecR_C"/>
    <property type="match status" value="1"/>
</dbReference>
<dbReference type="InterPro" id="IPR006860">
    <property type="entry name" value="FecR"/>
</dbReference>